<keyword evidence="2" id="KW-0472">Membrane</keyword>
<feature type="transmembrane region" description="Helical" evidence="2">
    <location>
        <begin position="651"/>
        <end position="670"/>
    </location>
</feature>
<proteinExistence type="predicted"/>
<name>A0A6L6XSV6_9ACTN</name>
<dbReference type="InterPro" id="IPR016035">
    <property type="entry name" value="Acyl_Trfase/lysoPLipase"/>
</dbReference>
<protein>
    <recommendedName>
        <fullName evidence="5">PNPLA domain-containing protein</fullName>
    </recommendedName>
</protein>
<dbReference type="Gene3D" id="3.40.1090.10">
    <property type="entry name" value="Cytosolic phospholipase A2 catalytic domain"/>
    <property type="match status" value="1"/>
</dbReference>
<evidence type="ECO:0000256" key="2">
    <source>
        <dbReference type="SAM" id="Phobius"/>
    </source>
</evidence>
<feature type="transmembrane region" description="Helical" evidence="2">
    <location>
        <begin position="580"/>
        <end position="598"/>
    </location>
</feature>
<comment type="caution">
    <text evidence="3">The sequence shown here is derived from an EMBL/GenBank/DDBJ whole genome shotgun (WGS) entry which is preliminary data.</text>
</comment>
<dbReference type="Proteomes" id="UP000473525">
    <property type="component" value="Unassembled WGS sequence"/>
</dbReference>
<feature type="transmembrane region" description="Helical" evidence="2">
    <location>
        <begin position="391"/>
        <end position="414"/>
    </location>
</feature>
<evidence type="ECO:0000256" key="1">
    <source>
        <dbReference type="SAM" id="MobiDB-lite"/>
    </source>
</evidence>
<dbReference type="SUPFAM" id="SSF52151">
    <property type="entry name" value="FabD/lysophospholipase-like"/>
    <property type="match status" value="1"/>
</dbReference>
<evidence type="ECO:0008006" key="5">
    <source>
        <dbReference type="Google" id="ProtNLM"/>
    </source>
</evidence>
<feature type="transmembrane region" description="Helical" evidence="2">
    <location>
        <begin position="619"/>
        <end position="639"/>
    </location>
</feature>
<feature type="transmembrane region" description="Helical" evidence="2">
    <location>
        <begin position="456"/>
        <end position="479"/>
    </location>
</feature>
<keyword evidence="2" id="KW-1133">Transmembrane helix</keyword>
<reference evidence="3 4" key="1">
    <citation type="submission" date="2019-12" db="EMBL/GenBank/DDBJ databases">
        <authorList>
            <person name="Huq M.A."/>
        </authorList>
    </citation>
    <scope>NUCLEOTIDE SEQUENCE [LARGE SCALE GENOMIC DNA]</scope>
    <source>
        <strain evidence="3 4">MAH-18</strain>
    </source>
</reference>
<dbReference type="RefSeq" id="WP_157341057.1">
    <property type="nucleotide sequence ID" value="NZ_WSEK01000004.1"/>
</dbReference>
<dbReference type="AlphaFoldDB" id="A0A6L6XSV6"/>
<keyword evidence="2" id="KW-0812">Transmembrane</keyword>
<feature type="transmembrane region" description="Helical" evidence="2">
    <location>
        <begin position="332"/>
        <end position="353"/>
    </location>
</feature>
<feature type="transmembrane region" description="Helical" evidence="2">
    <location>
        <begin position="89"/>
        <end position="112"/>
    </location>
</feature>
<evidence type="ECO:0000313" key="3">
    <source>
        <dbReference type="EMBL" id="MVQ48725.1"/>
    </source>
</evidence>
<organism evidence="3 4">
    <name type="scientific">Nocardioides agri</name>
    <dbReference type="NCBI Taxonomy" id="2682843"/>
    <lineage>
        <taxon>Bacteria</taxon>
        <taxon>Bacillati</taxon>
        <taxon>Actinomycetota</taxon>
        <taxon>Actinomycetes</taxon>
        <taxon>Propionibacteriales</taxon>
        <taxon>Nocardioidaceae</taxon>
        <taxon>Nocardioides</taxon>
    </lineage>
</organism>
<keyword evidence="4" id="KW-1185">Reference proteome</keyword>
<feature type="transmembrane region" description="Helical" evidence="2">
    <location>
        <begin position="50"/>
        <end position="69"/>
    </location>
</feature>
<feature type="transmembrane region" description="Helical" evidence="2">
    <location>
        <begin position="166"/>
        <end position="189"/>
    </location>
</feature>
<gene>
    <name evidence="3" type="ORF">GON03_05990</name>
</gene>
<sequence>MAGIDDRAGGFESAPASAGGRARIQPGQDAGTELAAERSRAAVRAEQRKAIRGGLLLLGPVLFLALLAFSADRWPAGRYNTRAADVDAWARGLLSIVLLVVSVQLVAVLVALEHTVGRRGEPRHHLRLILVWGGRLVVACGVALAVLVGWAGPDDAPEWWDDLDRWGHVVVVSLAAEAFALACLLAMWWRIRRYDPSPRVLRSAETSSAVYELMEPADPAEVPPLRAIGASGGGIRATAFVLGGHQAVQDRACRRAETQGVPDPEPHVFAVSGGSYAAAALAMRRAFRSDGSNRPDPTEWTESYRLDSPELERLRRHTRYLFEPRWRMQDGLISLLMGAAVNIIIIGVLLRLVTWVSAEFALITGVVELTRNSQGRRTDLDLAPGWDLGNWFMLLGFSLICAVLICVLTLVSWWSTSAFDSANDDPADAPAGQPVAPVRHSTAIGLMNWSARLRRVLFLAGLGWLLLVLGLPAATVAVVDLTTSNRPTTTAASVLDSVGFGTRSLCTQALVEQLNRAAVVAGELARVSPDEPREVTAGACGVETTVSRTVASNGTADVADDVLLPADDDAARDLAETRRIPGQVAGLTAVLLFVLGLLRRGPSPETSVEERWTARMRRVVMTWLPLAIMIGVVVYLMLLWTLRFMIYIDPLYTMTAAVLTVGACAVAYLLDANATSLHNFYRGRLSDAFAVAVDEGTGRATQLPSGIVYNYSDLAARSSAEQDPRLHVIATLNSQAPNEAPTMRGGFPVVFGARELSLHREERQHVCVPMRDYERFAGPGRVSIMASVAISGAAISPLMGRYGSQTAPYRFLLALFNIRVGTWVSNPMHTPADLADIPLQSAPERRARWTDAFWLTRKPGLAQVALEAVGNSSADRRWVYLSDGGHLDNTGLVEAVRFCVEDRTGGRILVLDASNDPPGAWSAVGDAISVVRADLGVDLRRVDLGAQPPWMRVYQGSGLEVVVVKAVRVEVPGTAPAGSEGAGGGSVDWSHTLPPDVVSFQLTHKDFPRSSTGRQKFGDLEFEAYRSFGYAVTAASLDIVDRSHAPAPSEDPP</sequence>
<feature type="region of interest" description="Disordered" evidence="1">
    <location>
        <begin position="1"/>
        <end position="30"/>
    </location>
</feature>
<feature type="transmembrane region" description="Helical" evidence="2">
    <location>
        <begin position="132"/>
        <end position="151"/>
    </location>
</feature>
<evidence type="ECO:0000313" key="4">
    <source>
        <dbReference type="Proteomes" id="UP000473525"/>
    </source>
</evidence>
<accession>A0A6L6XSV6</accession>
<dbReference type="EMBL" id="WSEK01000004">
    <property type="protein sequence ID" value="MVQ48725.1"/>
    <property type="molecule type" value="Genomic_DNA"/>
</dbReference>